<dbReference type="Proteomes" id="UP000561326">
    <property type="component" value="Unassembled WGS sequence"/>
</dbReference>
<evidence type="ECO:0000256" key="2">
    <source>
        <dbReference type="SAM" id="Phobius"/>
    </source>
</evidence>
<evidence type="ECO:0008006" key="6">
    <source>
        <dbReference type="Google" id="ProtNLM"/>
    </source>
</evidence>
<keyword evidence="2" id="KW-1133">Transmembrane helix</keyword>
<dbReference type="RefSeq" id="WP_021623780.1">
    <property type="nucleotide sequence ID" value="NZ_CABKST010000233.1"/>
</dbReference>
<evidence type="ECO:0000256" key="3">
    <source>
        <dbReference type="SAM" id="SignalP"/>
    </source>
</evidence>
<feature type="region of interest" description="Disordered" evidence="1">
    <location>
        <begin position="34"/>
        <end position="77"/>
    </location>
</feature>
<evidence type="ECO:0000313" key="4">
    <source>
        <dbReference type="EMBL" id="NME99167.1"/>
    </source>
</evidence>
<evidence type="ECO:0000313" key="5">
    <source>
        <dbReference type="Proteomes" id="UP000561326"/>
    </source>
</evidence>
<dbReference type="EMBL" id="JABAGO010000023">
    <property type="protein sequence ID" value="NME99167.1"/>
    <property type="molecule type" value="Genomic_DNA"/>
</dbReference>
<sequence>MKKFLMLFMAVALVFSAGAFVNVDHADAKGKKSYNSGTKNFQPGNNQNSNISKDSNSNSGVNSPAKNTAPTKNTATPSKSGGFMKGLLFGGLAGLMLGGLLGNMGGLGAILGLLINVLFVVVVIAVIRKLYVAYKTKQKEKESHVWKN</sequence>
<gene>
    <name evidence="4" type="ORF">HF838_12940</name>
</gene>
<proteinExistence type="predicted"/>
<name>A0A848CZC2_ANEAE</name>
<keyword evidence="2" id="KW-0472">Membrane</keyword>
<feature type="signal peptide" evidence="3">
    <location>
        <begin position="1"/>
        <end position="19"/>
    </location>
</feature>
<keyword evidence="2" id="KW-0812">Transmembrane</keyword>
<accession>A0A848CZC2</accession>
<keyword evidence="3" id="KW-0732">Signal</keyword>
<evidence type="ECO:0000256" key="1">
    <source>
        <dbReference type="SAM" id="MobiDB-lite"/>
    </source>
</evidence>
<comment type="caution">
    <text evidence="4">The sequence shown here is derived from an EMBL/GenBank/DDBJ whole genome shotgun (WGS) entry which is preliminary data.</text>
</comment>
<protein>
    <recommendedName>
        <fullName evidence="6">Preprotein translocase subunit Tim44</fullName>
    </recommendedName>
</protein>
<feature type="compositionally biased region" description="Polar residues" evidence="1">
    <location>
        <begin position="34"/>
        <end position="44"/>
    </location>
</feature>
<reference evidence="4 5" key="1">
    <citation type="submission" date="2020-04" db="EMBL/GenBank/DDBJ databases">
        <authorList>
            <person name="Hitch T.C.A."/>
            <person name="Wylensek D."/>
            <person name="Clavel T."/>
        </authorList>
    </citation>
    <scope>NUCLEOTIDE SEQUENCE [LARGE SCALE GENOMIC DNA]</scope>
    <source>
        <strain evidence="4 5">WB01_D5_05</strain>
    </source>
</reference>
<dbReference type="AlphaFoldDB" id="A0A848CZC2"/>
<dbReference type="GeneID" id="92840975"/>
<feature type="compositionally biased region" description="Low complexity" evidence="1">
    <location>
        <begin position="45"/>
        <end position="77"/>
    </location>
</feature>
<dbReference type="OrthoDB" id="2913709at2"/>
<feature type="chain" id="PRO_5038459289" description="Preprotein translocase subunit Tim44" evidence="3">
    <location>
        <begin position="20"/>
        <end position="148"/>
    </location>
</feature>
<organism evidence="4 5">
    <name type="scientific">Aneurinibacillus aneurinilyticus</name>
    <name type="common">Bacillus aneurinolyticus</name>
    <dbReference type="NCBI Taxonomy" id="1391"/>
    <lineage>
        <taxon>Bacteria</taxon>
        <taxon>Bacillati</taxon>
        <taxon>Bacillota</taxon>
        <taxon>Bacilli</taxon>
        <taxon>Bacillales</taxon>
        <taxon>Paenibacillaceae</taxon>
        <taxon>Aneurinibacillus group</taxon>
        <taxon>Aneurinibacillus</taxon>
    </lineage>
</organism>
<feature type="transmembrane region" description="Helical" evidence="2">
    <location>
        <begin position="104"/>
        <end position="127"/>
    </location>
</feature>